<keyword evidence="1" id="KW-0805">Transcription regulation</keyword>
<keyword evidence="6" id="KW-1185">Reference proteome</keyword>
<organism evidence="5 6">
    <name type="scientific">Subtercola lobariae</name>
    <dbReference type="NCBI Taxonomy" id="1588641"/>
    <lineage>
        <taxon>Bacteria</taxon>
        <taxon>Bacillati</taxon>
        <taxon>Actinomycetota</taxon>
        <taxon>Actinomycetes</taxon>
        <taxon>Micrococcales</taxon>
        <taxon>Microbacteriaceae</taxon>
        <taxon>Subtercola</taxon>
    </lineage>
</organism>
<dbReference type="GO" id="GO:0003700">
    <property type="term" value="F:DNA-binding transcription factor activity"/>
    <property type="evidence" value="ECO:0007669"/>
    <property type="project" value="InterPro"/>
</dbReference>
<reference evidence="5 6" key="1">
    <citation type="journal article" date="2014" name="Int. J. Syst. Evol. Microbiol.">
        <title>Complete genome sequence of Corynebacterium casei LMG S-19264T (=DSM 44701T), isolated from a smear-ripened cheese.</title>
        <authorList>
            <consortium name="US DOE Joint Genome Institute (JGI-PGF)"/>
            <person name="Walter F."/>
            <person name="Albersmeier A."/>
            <person name="Kalinowski J."/>
            <person name="Ruckert C."/>
        </authorList>
    </citation>
    <scope>NUCLEOTIDE SEQUENCE [LARGE SCALE GENOMIC DNA]</scope>
    <source>
        <strain evidence="5 6">CGMCC 1.12976</strain>
    </source>
</reference>
<dbReference type="Pfam" id="PF01965">
    <property type="entry name" value="DJ-1_PfpI"/>
    <property type="match status" value="1"/>
</dbReference>
<dbReference type="EMBL" id="BMGP01000004">
    <property type="protein sequence ID" value="GGF28985.1"/>
    <property type="molecule type" value="Genomic_DNA"/>
</dbReference>
<dbReference type="Gene3D" id="3.40.50.880">
    <property type="match status" value="1"/>
</dbReference>
<evidence type="ECO:0000259" key="4">
    <source>
        <dbReference type="PROSITE" id="PS01124"/>
    </source>
</evidence>
<keyword evidence="3" id="KW-0804">Transcription</keyword>
<evidence type="ECO:0000256" key="3">
    <source>
        <dbReference type="ARBA" id="ARBA00023163"/>
    </source>
</evidence>
<dbReference type="CDD" id="cd03137">
    <property type="entry name" value="GATase1_AraC_1"/>
    <property type="match status" value="1"/>
</dbReference>
<accession>A0A917B817</accession>
<dbReference type="PANTHER" id="PTHR43130">
    <property type="entry name" value="ARAC-FAMILY TRANSCRIPTIONAL REGULATOR"/>
    <property type="match status" value="1"/>
</dbReference>
<evidence type="ECO:0000313" key="5">
    <source>
        <dbReference type="EMBL" id="GGF28985.1"/>
    </source>
</evidence>
<evidence type="ECO:0000256" key="1">
    <source>
        <dbReference type="ARBA" id="ARBA00023015"/>
    </source>
</evidence>
<sequence>MQPVRMPKTSHGRTRHRIAVLVVPDTVALEVAIAQQVFGPRIYNFAKITGDVDSPYEVLLCGEHERFTVSSGIDLGVLAPLTELRNADSVLIPGIEDPFAERSDELLDALRAANEAGARMVSFCGGAFILGKAGILDRHRVTTHWILSHEFREMFPLATLESDQLFVEDGNVLTSGGIFAATDLALHVMGSDLGYAYSNDFSRLLVAAPVRPGGQAQFVKESIRVDREQPFRELTDWIREHLDEPLTLGDLAAHEHMSERNLARRFQAQTGMSPFEWITNERVNRAKILVESTDLPISQIAATVGMGSAESLRRNFSRVVGTSAAAYRRTFRADPEVERESGHLLELAS</sequence>
<dbReference type="Pfam" id="PF12833">
    <property type="entry name" value="HTH_18"/>
    <property type="match status" value="1"/>
</dbReference>
<protein>
    <submittedName>
        <fullName evidence="5">AraC family transcriptional regulator</fullName>
    </submittedName>
</protein>
<dbReference type="SMART" id="SM00342">
    <property type="entry name" value="HTH_ARAC"/>
    <property type="match status" value="1"/>
</dbReference>
<gene>
    <name evidence="5" type="ORF">GCM10011399_22620</name>
</gene>
<dbReference type="PANTHER" id="PTHR43130:SF3">
    <property type="entry name" value="HTH-TYPE TRANSCRIPTIONAL REGULATOR RV1931C"/>
    <property type="match status" value="1"/>
</dbReference>
<dbReference type="SUPFAM" id="SSF52317">
    <property type="entry name" value="Class I glutamine amidotransferase-like"/>
    <property type="match status" value="1"/>
</dbReference>
<name>A0A917B817_9MICO</name>
<dbReference type="RefSeq" id="WP_188678356.1">
    <property type="nucleotide sequence ID" value="NZ_BMGP01000004.1"/>
</dbReference>
<evidence type="ECO:0000256" key="2">
    <source>
        <dbReference type="ARBA" id="ARBA00023125"/>
    </source>
</evidence>
<dbReference type="InterPro" id="IPR018060">
    <property type="entry name" value="HTH_AraC"/>
</dbReference>
<dbReference type="PROSITE" id="PS01124">
    <property type="entry name" value="HTH_ARAC_FAMILY_2"/>
    <property type="match status" value="1"/>
</dbReference>
<dbReference type="InterPro" id="IPR018062">
    <property type="entry name" value="HTH_AraC-typ_CS"/>
</dbReference>
<dbReference type="InterPro" id="IPR052158">
    <property type="entry name" value="INH-QAR"/>
</dbReference>
<dbReference type="GO" id="GO:0043565">
    <property type="term" value="F:sequence-specific DNA binding"/>
    <property type="evidence" value="ECO:0007669"/>
    <property type="project" value="InterPro"/>
</dbReference>
<proteinExistence type="predicted"/>
<feature type="domain" description="HTH araC/xylS-type" evidence="4">
    <location>
        <begin position="232"/>
        <end position="330"/>
    </location>
</feature>
<comment type="caution">
    <text evidence="5">The sequence shown here is derived from an EMBL/GenBank/DDBJ whole genome shotgun (WGS) entry which is preliminary data.</text>
</comment>
<dbReference type="AlphaFoldDB" id="A0A917B817"/>
<dbReference type="InterPro" id="IPR029062">
    <property type="entry name" value="Class_I_gatase-like"/>
</dbReference>
<dbReference type="InterPro" id="IPR002818">
    <property type="entry name" value="DJ-1/PfpI"/>
</dbReference>
<evidence type="ECO:0000313" key="6">
    <source>
        <dbReference type="Proteomes" id="UP000598775"/>
    </source>
</evidence>
<keyword evidence="2" id="KW-0238">DNA-binding</keyword>
<dbReference type="SUPFAM" id="SSF46689">
    <property type="entry name" value="Homeodomain-like"/>
    <property type="match status" value="2"/>
</dbReference>
<dbReference type="Gene3D" id="1.10.10.60">
    <property type="entry name" value="Homeodomain-like"/>
    <property type="match status" value="1"/>
</dbReference>
<dbReference type="PROSITE" id="PS00041">
    <property type="entry name" value="HTH_ARAC_FAMILY_1"/>
    <property type="match status" value="1"/>
</dbReference>
<dbReference type="InterPro" id="IPR009057">
    <property type="entry name" value="Homeodomain-like_sf"/>
</dbReference>
<dbReference type="Proteomes" id="UP000598775">
    <property type="component" value="Unassembled WGS sequence"/>
</dbReference>